<dbReference type="AlphaFoldDB" id="A0A9N9A261"/>
<proteinExistence type="inferred from homology"/>
<dbReference type="Proteomes" id="UP000789759">
    <property type="component" value="Unassembled WGS sequence"/>
</dbReference>
<keyword evidence="8" id="KW-1185">Reference proteome</keyword>
<evidence type="ECO:0000313" key="7">
    <source>
        <dbReference type="EMBL" id="CAG8514347.1"/>
    </source>
</evidence>
<dbReference type="InterPro" id="IPR036318">
    <property type="entry name" value="FAD-bd_PCMH-like_sf"/>
</dbReference>
<comment type="cofactor">
    <cofactor evidence="1">
        <name>FAD</name>
        <dbReference type="ChEBI" id="CHEBI:57692"/>
    </cofactor>
</comment>
<dbReference type="PANTHER" id="PTHR42973">
    <property type="entry name" value="BINDING OXIDOREDUCTASE, PUTATIVE (AFU_ORTHOLOGUE AFUA_1G17690)-RELATED"/>
    <property type="match status" value="1"/>
</dbReference>
<dbReference type="GO" id="GO:0016491">
    <property type="term" value="F:oxidoreductase activity"/>
    <property type="evidence" value="ECO:0007669"/>
    <property type="project" value="UniProtKB-KW"/>
</dbReference>
<comment type="similarity">
    <text evidence="2">Belongs to the oxygen-dependent FAD-linked oxidoreductase family.</text>
</comment>
<evidence type="ECO:0000256" key="2">
    <source>
        <dbReference type="ARBA" id="ARBA00005466"/>
    </source>
</evidence>
<keyword evidence="4" id="KW-0274">FAD</keyword>
<organism evidence="7 8">
    <name type="scientific">Cetraspora pellucida</name>
    <dbReference type="NCBI Taxonomy" id="1433469"/>
    <lineage>
        <taxon>Eukaryota</taxon>
        <taxon>Fungi</taxon>
        <taxon>Fungi incertae sedis</taxon>
        <taxon>Mucoromycota</taxon>
        <taxon>Glomeromycotina</taxon>
        <taxon>Glomeromycetes</taxon>
        <taxon>Diversisporales</taxon>
        <taxon>Gigasporaceae</taxon>
        <taxon>Cetraspora</taxon>
    </lineage>
</organism>
<dbReference type="InterPro" id="IPR006094">
    <property type="entry name" value="Oxid_FAD_bind_N"/>
</dbReference>
<protein>
    <submittedName>
        <fullName evidence="7">4420_t:CDS:1</fullName>
    </submittedName>
</protein>
<dbReference type="InterPro" id="IPR016169">
    <property type="entry name" value="FAD-bd_PCMH_sub2"/>
</dbReference>
<gene>
    <name evidence="7" type="ORF">CPELLU_LOCUS3072</name>
</gene>
<dbReference type="PROSITE" id="PS51387">
    <property type="entry name" value="FAD_PCMH"/>
    <property type="match status" value="1"/>
</dbReference>
<evidence type="ECO:0000256" key="1">
    <source>
        <dbReference type="ARBA" id="ARBA00001974"/>
    </source>
</evidence>
<keyword evidence="3" id="KW-0285">Flavoprotein</keyword>
<sequence length="489" mass="53284">MITVLTYKKLLLSIYILLCLIIICKISSANKLRKRDLTSCLVDVQGKKVYPNDPEYNSDLIDENTRVMFTPSVIIYANIVADVQFSVYCASTLNMSISVRSGGHSYEKYGTIGAIVVDITNLNQITINSTAKTAVVGAGSRLGSIFYALSQAGFLAPFGTCPSVGIGGHALGGGYGLFGRKYGPASDNILSMDLVDPTGRLITVTADKYTDLFFALRGAGANNYGIVTSFTFQIYPTPPKVTSISLKYNLTKIQTLFDTTQQLGPTLPDDVSFSIVIDIGSVEFQGVYLGSQSSATQVMSQFVSLSQPTSNQFTEESLFDSVVRWGFQQSNGTIYPYHSPSNFKAKSFYVKPPGLSAQGVQSLVTFMTGLPTTCPTYAVFDLYAGGAATRIAANATAFVHRDVFHSIELFTTLTGDNTTNAQCITQLNSFGETFQSNYTDYSCYQNYIDRDLTDWQNRYYGSNLPALIAAKKIYDPNNVFGYVQGIPLA</sequence>
<dbReference type="PANTHER" id="PTHR42973:SF39">
    <property type="entry name" value="FAD-BINDING PCMH-TYPE DOMAIN-CONTAINING PROTEIN"/>
    <property type="match status" value="1"/>
</dbReference>
<evidence type="ECO:0000313" key="8">
    <source>
        <dbReference type="Proteomes" id="UP000789759"/>
    </source>
</evidence>
<dbReference type="InterPro" id="IPR006093">
    <property type="entry name" value="Oxy_OxRdtase_FAD_BS"/>
</dbReference>
<dbReference type="OrthoDB" id="415825at2759"/>
<comment type="caution">
    <text evidence="7">The sequence shown here is derived from an EMBL/GenBank/DDBJ whole genome shotgun (WGS) entry which is preliminary data.</text>
</comment>
<accession>A0A9N9A261</accession>
<dbReference type="InterPro" id="IPR050416">
    <property type="entry name" value="FAD-linked_Oxidoreductase"/>
</dbReference>
<dbReference type="SUPFAM" id="SSF56176">
    <property type="entry name" value="FAD-binding/transporter-associated domain-like"/>
    <property type="match status" value="1"/>
</dbReference>
<dbReference type="Pfam" id="PF01565">
    <property type="entry name" value="FAD_binding_4"/>
    <property type="match status" value="1"/>
</dbReference>
<evidence type="ECO:0000259" key="6">
    <source>
        <dbReference type="PROSITE" id="PS51387"/>
    </source>
</evidence>
<evidence type="ECO:0000256" key="5">
    <source>
        <dbReference type="ARBA" id="ARBA00023002"/>
    </source>
</evidence>
<name>A0A9N9A261_9GLOM</name>
<reference evidence="7" key="1">
    <citation type="submission" date="2021-06" db="EMBL/GenBank/DDBJ databases">
        <authorList>
            <person name="Kallberg Y."/>
            <person name="Tangrot J."/>
            <person name="Rosling A."/>
        </authorList>
    </citation>
    <scope>NUCLEOTIDE SEQUENCE</scope>
    <source>
        <strain evidence="7">FL966</strain>
    </source>
</reference>
<dbReference type="Gene3D" id="3.40.462.20">
    <property type="match status" value="1"/>
</dbReference>
<keyword evidence="5" id="KW-0560">Oxidoreductase</keyword>
<dbReference type="InterPro" id="IPR012951">
    <property type="entry name" value="BBE"/>
</dbReference>
<dbReference type="Pfam" id="PF08031">
    <property type="entry name" value="BBE"/>
    <property type="match status" value="1"/>
</dbReference>
<dbReference type="Gene3D" id="3.30.465.10">
    <property type="match status" value="1"/>
</dbReference>
<evidence type="ECO:0000256" key="4">
    <source>
        <dbReference type="ARBA" id="ARBA00022827"/>
    </source>
</evidence>
<evidence type="ECO:0000256" key="3">
    <source>
        <dbReference type="ARBA" id="ARBA00022630"/>
    </source>
</evidence>
<dbReference type="InterPro" id="IPR016166">
    <property type="entry name" value="FAD-bd_PCMH"/>
</dbReference>
<feature type="domain" description="FAD-binding PCMH-type" evidence="6">
    <location>
        <begin position="67"/>
        <end position="237"/>
    </location>
</feature>
<dbReference type="GO" id="GO:0071949">
    <property type="term" value="F:FAD binding"/>
    <property type="evidence" value="ECO:0007669"/>
    <property type="project" value="InterPro"/>
</dbReference>
<dbReference type="PROSITE" id="PS00862">
    <property type="entry name" value="OX2_COVAL_FAD"/>
    <property type="match status" value="1"/>
</dbReference>
<dbReference type="EMBL" id="CAJVQA010001437">
    <property type="protein sequence ID" value="CAG8514347.1"/>
    <property type="molecule type" value="Genomic_DNA"/>
</dbReference>